<dbReference type="RefSeq" id="XP_047768474.1">
    <property type="nucleotide sequence ID" value="XM_047911786.1"/>
</dbReference>
<name>A0A9Q8PKF3_PASFU</name>
<feature type="compositionally biased region" description="Basic and acidic residues" evidence="1">
    <location>
        <begin position="360"/>
        <end position="378"/>
    </location>
</feature>
<feature type="region of interest" description="Disordered" evidence="1">
    <location>
        <begin position="122"/>
        <end position="243"/>
    </location>
</feature>
<feature type="compositionally biased region" description="Low complexity" evidence="1">
    <location>
        <begin position="215"/>
        <end position="227"/>
    </location>
</feature>
<dbReference type="Proteomes" id="UP000756132">
    <property type="component" value="Chromosome 11"/>
</dbReference>
<dbReference type="KEGG" id="ffu:CLAFUR5_12638"/>
<evidence type="ECO:0000313" key="3">
    <source>
        <dbReference type="Proteomes" id="UP000756132"/>
    </source>
</evidence>
<dbReference type="EMBL" id="CP090173">
    <property type="protein sequence ID" value="UJO24108.1"/>
    <property type="molecule type" value="Genomic_DNA"/>
</dbReference>
<feature type="compositionally biased region" description="Basic and acidic residues" evidence="1">
    <location>
        <begin position="427"/>
        <end position="456"/>
    </location>
</feature>
<evidence type="ECO:0000313" key="2">
    <source>
        <dbReference type="EMBL" id="UJO24108.1"/>
    </source>
</evidence>
<gene>
    <name evidence="2" type="ORF">CLAFUR5_12638</name>
</gene>
<proteinExistence type="predicted"/>
<accession>A0A9Q8PKF3</accession>
<feature type="region of interest" description="Disordered" evidence="1">
    <location>
        <begin position="309"/>
        <end position="465"/>
    </location>
</feature>
<feature type="compositionally biased region" description="Polar residues" evidence="1">
    <location>
        <begin position="148"/>
        <end position="163"/>
    </location>
</feature>
<dbReference type="GeneID" id="71992516"/>
<reference evidence="2" key="1">
    <citation type="submission" date="2021-12" db="EMBL/GenBank/DDBJ databases">
        <authorList>
            <person name="Zaccaron A."/>
            <person name="Stergiopoulos I."/>
        </authorList>
    </citation>
    <scope>NUCLEOTIDE SEQUENCE</scope>
    <source>
        <strain evidence="2">Race5_Kim</strain>
    </source>
</reference>
<feature type="compositionally biased region" description="Basic and acidic residues" evidence="1">
    <location>
        <begin position="164"/>
        <end position="180"/>
    </location>
</feature>
<keyword evidence="3" id="KW-1185">Reference proteome</keyword>
<reference evidence="2" key="2">
    <citation type="journal article" date="2022" name="Microb. Genom.">
        <title>A chromosome-scale genome assembly of the tomato pathogen Cladosporium fulvum reveals a compartmentalized genome architecture and the presence of a dispensable chromosome.</title>
        <authorList>
            <person name="Zaccaron A.Z."/>
            <person name="Chen L.H."/>
            <person name="Samaras A."/>
            <person name="Stergiopoulos I."/>
        </authorList>
    </citation>
    <scope>NUCLEOTIDE SEQUENCE</scope>
    <source>
        <strain evidence="2">Race5_Kim</strain>
    </source>
</reference>
<evidence type="ECO:0000256" key="1">
    <source>
        <dbReference type="SAM" id="MobiDB-lite"/>
    </source>
</evidence>
<organism evidence="2 3">
    <name type="scientific">Passalora fulva</name>
    <name type="common">Tomato leaf mold</name>
    <name type="synonym">Cladosporium fulvum</name>
    <dbReference type="NCBI Taxonomy" id="5499"/>
    <lineage>
        <taxon>Eukaryota</taxon>
        <taxon>Fungi</taxon>
        <taxon>Dikarya</taxon>
        <taxon>Ascomycota</taxon>
        <taxon>Pezizomycotina</taxon>
        <taxon>Dothideomycetes</taxon>
        <taxon>Dothideomycetidae</taxon>
        <taxon>Mycosphaerellales</taxon>
        <taxon>Mycosphaerellaceae</taxon>
        <taxon>Fulvia</taxon>
    </lineage>
</organism>
<protein>
    <submittedName>
        <fullName evidence="2">Uncharacterized protein</fullName>
    </submittedName>
</protein>
<dbReference type="AlphaFoldDB" id="A0A9Q8PKF3"/>
<sequence length="500" mass="55274">MRQESAGTQAEIRNLMHEFLDLAKRQRAHGSSVRSDDGRTLIEVSSRLQSKIDKWRESVVPPSTKYDDTRSNVSGLDSLRSSVMLSSAPSYMGIDSFMVPEYPRLPADPTKDETRRPVFAMTTAQHRTPTHSRSSRTVPVQPARHDNTSGQDHTPLSSASTQVRAERNTDLERAAEDRDSGYQSQKIKKSPEDVRPPQQHTSNRNPRSFADRSARSLSTTSALSTSAPYDPNARQPRYRNVRDDQGRVIAVDIATAPSIHQVKSAPPDLLEATRHMEGGADRTSINGFLACLDSNVAQTVALSRSAVSLGRDRSSSSPESQAEALRPVPPLPEMRSLGRSSPAVYRDPRDDISAAVSRPAEPRQIDISEPFDRHRRTDTAQLTKRSRPRPDEVDATSISPNRLIRPAPLAELPVNLPSSATRTHSPSKRETERDKSRRVARHARERERHQGFRDENLECSGGPSPVPLRTFRDAVGSSTANALMASTDVVTGCGASRRRL</sequence>